<sequence>PDPEELKQAGDKAYTIERKNGTKEGDASVKATERFRTKLMRDDYGRLRAPKALFGSILW</sequence>
<dbReference type="EMBL" id="LXQA010732179">
    <property type="protein sequence ID" value="MCI68194.1"/>
    <property type="molecule type" value="Genomic_DNA"/>
</dbReference>
<protein>
    <submittedName>
        <fullName evidence="1">Uncharacterized protein</fullName>
    </submittedName>
</protein>
<dbReference type="Proteomes" id="UP000265520">
    <property type="component" value="Unassembled WGS sequence"/>
</dbReference>
<reference evidence="1 2" key="1">
    <citation type="journal article" date="2018" name="Front. Plant Sci.">
        <title>Red Clover (Trifolium pratense) and Zigzag Clover (T. medium) - A Picture of Genomic Similarities and Differences.</title>
        <authorList>
            <person name="Dluhosova J."/>
            <person name="Istvanek J."/>
            <person name="Nedelnik J."/>
            <person name="Repkova J."/>
        </authorList>
    </citation>
    <scope>NUCLEOTIDE SEQUENCE [LARGE SCALE GENOMIC DNA]</scope>
    <source>
        <strain evidence="2">cv. 10/8</strain>
        <tissue evidence="1">Leaf</tissue>
    </source>
</reference>
<comment type="caution">
    <text evidence="1">The sequence shown here is derived from an EMBL/GenBank/DDBJ whole genome shotgun (WGS) entry which is preliminary data.</text>
</comment>
<evidence type="ECO:0000313" key="2">
    <source>
        <dbReference type="Proteomes" id="UP000265520"/>
    </source>
</evidence>
<evidence type="ECO:0000313" key="1">
    <source>
        <dbReference type="EMBL" id="MCI68194.1"/>
    </source>
</evidence>
<accession>A0A392U600</accession>
<feature type="non-terminal residue" evidence="1">
    <location>
        <position position="1"/>
    </location>
</feature>
<dbReference type="AlphaFoldDB" id="A0A392U600"/>
<proteinExistence type="predicted"/>
<organism evidence="1 2">
    <name type="scientific">Trifolium medium</name>
    <dbReference type="NCBI Taxonomy" id="97028"/>
    <lineage>
        <taxon>Eukaryota</taxon>
        <taxon>Viridiplantae</taxon>
        <taxon>Streptophyta</taxon>
        <taxon>Embryophyta</taxon>
        <taxon>Tracheophyta</taxon>
        <taxon>Spermatophyta</taxon>
        <taxon>Magnoliopsida</taxon>
        <taxon>eudicotyledons</taxon>
        <taxon>Gunneridae</taxon>
        <taxon>Pentapetalae</taxon>
        <taxon>rosids</taxon>
        <taxon>fabids</taxon>
        <taxon>Fabales</taxon>
        <taxon>Fabaceae</taxon>
        <taxon>Papilionoideae</taxon>
        <taxon>50 kb inversion clade</taxon>
        <taxon>NPAAA clade</taxon>
        <taxon>Hologalegina</taxon>
        <taxon>IRL clade</taxon>
        <taxon>Trifolieae</taxon>
        <taxon>Trifolium</taxon>
    </lineage>
</organism>
<name>A0A392U600_9FABA</name>
<keyword evidence="2" id="KW-1185">Reference proteome</keyword>